<proteinExistence type="predicted"/>
<keyword evidence="3" id="KW-1185">Reference proteome</keyword>
<dbReference type="Proteomes" id="UP001454036">
    <property type="component" value="Unassembled WGS sequence"/>
</dbReference>
<evidence type="ECO:0000259" key="1">
    <source>
        <dbReference type="PROSITE" id="PS50878"/>
    </source>
</evidence>
<feature type="domain" description="Reverse transcriptase" evidence="1">
    <location>
        <begin position="62"/>
        <end position="340"/>
    </location>
</feature>
<gene>
    <name evidence="2" type="ORF">LIER_40685</name>
</gene>
<dbReference type="AlphaFoldDB" id="A0AAV3R1B0"/>
<reference evidence="2 3" key="1">
    <citation type="submission" date="2024-01" db="EMBL/GenBank/DDBJ databases">
        <title>The complete chloroplast genome sequence of Lithospermum erythrorhizon: insights into the phylogenetic relationship among Boraginaceae species and the maternal lineages of purple gromwells.</title>
        <authorList>
            <person name="Okada T."/>
            <person name="Watanabe K."/>
        </authorList>
    </citation>
    <scope>NUCLEOTIDE SEQUENCE [LARGE SCALE GENOMIC DNA]</scope>
</reference>
<name>A0AAV3R1B0_LITER</name>
<dbReference type="EMBL" id="BAABME010023862">
    <property type="protein sequence ID" value="GAA0168981.1"/>
    <property type="molecule type" value="Genomic_DNA"/>
</dbReference>
<evidence type="ECO:0000313" key="3">
    <source>
        <dbReference type="Proteomes" id="UP001454036"/>
    </source>
</evidence>
<comment type="caution">
    <text evidence="2">The sequence shown here is derived from an EMBL/GenBank/DDBJ whole genome shotgun (WGS) entry which is preliminary data.</text>
</comment>
<sequence>MRRRVQDSDKHNLSRSVSAEEVESVMLSMKIGKTPLSDGFTIEFYKDTWPIIKNSVIDAVKDFFATSHMPRFFNSTTITLIPKVSCPQHMRDFRPISCFNTIYKCITTILTNRLKVTLQNVGGKQQTTYVPSRHIADGILLMQELVCGYHKSSGKPRCALKVDIMKAYDTVRWEFLWDVMDVLGYPLVFVNWIKACVSSAWFSISINGSLQGHFQSSRGLRQGDPLSSYLFILVMDYFTELLKKSIGNSGFVYHPMCKEIELVNVNFADDLFILYAANEGSVKIINKVLKLFGNVSDLHPNLSKSTCYFAGVNSEEELRLSSMLGMYVSTLPVRYLGIPLTTK</sequence>
<dbReference type="SUPFAM" id="SSF56672">
    <property type="entry name" value="DNA/RNA polymerases"/>
    <property type="match status" value="1"/>
</dbReference>
<dbReference type="Pfam" id="PF00078">
    <property type="entry name" value="RVT_1"/>
    <property type="match status" value="1"/>
</dbReference>
<dbReference type="PANTHER" id="PTHR31635:SF196">
    <property type="entry name" value="REVERSE TRANSCRIPTASE DOMAIN-CONTAINING PROTEIN-RELATED"/>
    <property type="match status" value="1"/>
</dbReference>
<dbReference type="CDD" id="cd01650">
    <property type="entry name" value="RT_nLTR_like"/>
    <property type="match status" value="1"/>
</dbReference>
<evidence type="ECO:0000313" key="2">
    <source>
        <dbReference type="EMBL" id="GAA0168981.1"/>
    </source>
</evidence>
<dbReference type="PANTHER" id="PTHR31635">
    <property type="entry name" value="REVERSE TRANSCRIPTASE DOMAIN-CONTAINING PROTEIN-RELATED"/>
    <property type="match status" value="1"/>
</dbReference>
<dbReference type="InterPro" id="IPR043502">
    <property type="entry name" value="DNA/RNA_pol_sf"/>
</dbReference>
<dbReference type="InterPro" id="IPR000477">
    <property type="entry name" value="RT_dom"/>
</dbReference>
<protein>
    <recommendedName>
        <fullName evidence="1">Reverse transcriptase domain-containing protein</fullName>
    </recommendedName>
</protein>
<dbReference type="PROSITE" id="PS50878">
    <property type="entry name" value="RT_POL"/>
    <property type="match status" value="1"/>
</dbReference>
<accession>A0AAV3R1B0</accession>
<organism evidence="2 3">
    <name type="scientific">Lithospermum erythrorhizon</name>
    <name type="common">Purple gromwell</name>
    <name type="synonym">Lithospermum officinale var. erythrorhizon</name>
    <dbReference type="NCBI Taxonomy" id="34254"/>
    <lineage>
        <taxon>Eukaryota</taxon>
        <taxon>Viridiplantae</taxon>
        <taxon>Streptophyta</taxon>
        <taxon>Embryophyta</taxon>
        <taxon>Tracheophyta</taxon>
        <taxon>Spermatophyta</taxon>
        <taxon>Magnoliopsida</taxon>
        <taxon>eudicotyledons</taxon>
        <taxon>Gunneridae</taxon>
        <taxon>Pentapetalae</taxon>
        <taxon>asterids</taxon>
        <taxon>lamiids</taxon>
        <taxon>Boraginales</taxon>
        <taxon>Boraginaceae</taxon>
        <taxon>Boraginoideae</taxon>
        <taxon>Lithospermeae</taxon>
        <taxon>Lithospermum</taxon>
    </lineage>
</organism>